<dbReference type="Proteomes" id="UP001642409">
    <property type="component" value="Unassembled WGS sequence"/>
</dbReference>
<comment type="caution">
    <text evidence="3">The sequence shown here is derived from an EMBL/GenBank/DDBJ whole genome shotgun (WGS) entry which is preliminary data.</text>
</comment>
<dbReference type="SMART" id="SM00261">
    <property type="entry name" value="FU"/>
    <property type="match status" value="8"/>
</dbReference>
<dbReference type="InterPro" id="IPR006212">
    <property type="entry name" value="Furin_repeat"/>
</dbReference>
<dbReference type="EMBL" id="CAXDID020000027">
    <property type="protein sequence ID" value="CAL5991606.1"/>
    <property type="molecule type" value="Genomic_DNA"/>
</dbReference>
<keyword evidence="1" id="KW-0812">Transmembrane</keyword>
<evidence type="ECO:0000313" key="5">
    <source>
        <dbReference type="EMBL" id="CAL6098708.1"/>
    </source>
</evidence>
<proteinExistence type="predicted"/>
<name>A0AA86URH6_9EUKA</name>
<dbReference type="SUPFAM" id="SSF50985">
    <property type="entry name" value="RCC1/BLIP-II"/>
    <property type="match status" value="1"/>
</dbReference>
<evidence type="ECO:0000313" key="6">
    <source>
        <dbReference type="Proteomes" id="UP001642409"/>
    </source>
</evidence>
<evidence type="ECO:0000313" key="4">
    <source>
        <dbReference type="EMBL" id="CAL5991606.1"/>
    </source>
</evidence>
<keyword evidence="1" id="KW-0472">Membrane</keyword>
<dbReference type="EMBL" id="CATOUU010000985">
    <property type="protein sequence ID" value="CAI9965244.1"/>
    <property type="molecule type" value="Genomic_DNA"/>
</dbReference>
<protein>
    <submittedName>
        <fullName evidence="3">Uncharacterized protein</fullName>
    </submittedName>
</protein>
<dbReference type="EMBL" id="CATOUU010000854">
    <property type="protein sequence ID" value="CAI9955001.1"/>
    <property type="molecule type" value="Genomic_DNA"/>
</dbReference>
<sequence>MQLLTYIFSAQMTFCDWQLSGRIWRPSVTCTVDSTRDLAIYGSNTVPITAYDTTVLTVAGLAKEESGDDAFYQLVDVGPNGVVKNTFMVVNVSILLDADVQNVYSSIFGSFQGVLDNVTITGFVNFTIPEHYELTHIYLSTLIGNARTGLDKANYAHDYTGAFSLRNVSTGLKYFINGTEVGADQSINVIQITKRNCLDSEQITNLRTFTTELSSMTQLHMETYDFTDSIAMTEFKIYTWFGFPIRYENNTLNNDYVNILEDMYPVRLKLSLEKNYETEGMMIRRFDASNNELLMANEGDESIALTIYQEDTKAVAVKDGKLTICRGDLVYDIPSSQCITRSSCLSNSAKFIFQSTCVAACPEGFFKHLQACWFECPLWLGAVSQLGNQNCITPCSPSNVTDKTGACLFASSCTGYVFVGGCFDFCPPGTVTPMSGNICLQPQRESDCSGDTPYWLRLSITDPQRFYDYCASEAPTWMYKINATNQYKALCSNGVTLLGRRCIEDNLTPPEMTENSCPIKDVNDCRTTCLNTILQEITPSSDTCSDKCNSYNYQNSVLGLCHLCLSDTYDGGTYFHRTTKACVPTCTKWSKQTYNSFDIKICEDGSPENCQTWVWISDTNMECVSECPSTGSIYQNEVEGGTQCQTSCPSGSYPDRLTNVCNKNCQFLNLDQIDKCETPGSDFCPRVLPVQGQSAPFSCVPSCQLNQFVVRPGFTCAEYAPFIKAQCGEMLKSGLWMPMQTCGLNGKLDQMNQGIINVAGLVKEVDGEKTMYSVLDIDEYGILQNSQIIMNVRMTITDPQTYVSIFGQVAGRLENVSVTGFINITTDLSINSLYLSKMLGFVSTIGDRTVNSTADTWILKNVSSGLRYFVNDIEITTDMQMIQGKSVRLTNCLDQFTGGSNIIIDLQSGFTYSSFTFGGSGLTATDYVFHQHEVAQELFTTVYSNVAYSDIDFKMKYVYPFAKYLENIFIISKMNVKYVTSEGVETNQLSQAALLVYFDDYKAKTIVIDESIESALCQGNNLYDLVTKQCIQYYQCKSYSRIVFKQLCIASCPQGTFVISDASSVQQCVVECPLQLNYIFSGTVCVKQQCSVGNFPSQNGCQSTRPVGSFTVYYSGAILAFVTTCPYGSVISGNTCLIPMSNSDCPVGQFLIITTQNRYNNICTASIPSSVYQVSSNTYSNSQSYVSLSGIYQSQTDCDTSINPSQNQLKPVLAANNCRLICGNGLYDNENGHCAATCSEFKTKSNYEYGLCAYCPDDQFLNYSSKLCISSCNSYKIVDGHKICYEAGQLPECPFVNNNQLCVDQCYDQGEYKFVTSGNPLCANICPYFYSRDGATQVLTCQPTCSGVHGIDATYHSSLQRCETVCSTFSTIKFTKDNLCQDQCDGAKPYFIIGNICVAQCYDQASLKFLNEGSNACVSTCTFSSYYRNNADQFLFCTPAACAASNFTGVESYHATYQRCESSCGLFQVLSFIDGQTCLLACQSPRQYYDDNKNCMDTCPSDYPYAETNNKCVALCTTKNYEVRVQTQPKICLSDTVCPKYFITNTSNSNSKQCVTTCDQVNKYLHQTECLIKCPDDFSFIKSSTENTCQNFCLPTNYWNVSGTLTCEPLADCPYGFVLNTTLNYKMCRSACPKFRTADNVCVDSCTFVDETEQVCKSACGPIPNGFQTKELFGAPAKVCLGGCAFYGINADAFEGTLPCMPSCVEPNKFYEPNNQCTAQCASKMYYVPELNKYQCISNPDQCTFYIMVDGQKECYDECPDNAKYIDGQECKTTCDFYFTKGDFFQCTSMCTNLYTKDANGKLECSDACKASYDFLDGKECKLSCPFYKTNGASPSICMASCPQFFQLDANSNKQCLTSCTATQFIKNSNECVDTCSYYSWNGANKICLQSCAGFWAMFSADNVVPRCESSCSAMNLPNYLSTSSPPNQCVPGCGSLIQESLTSTKCVSSCSAPNLYNDTQNSINVCVSTCVGPKRLDANLNKCDESCYYKIVNGNNICTSSKTSCDADWFEIRHNSSSVECTNGCLDFVSGVQCLSSCPSGMYSVDQLTGKKNCVSGCPSPNVWAIDPVYHNTTKRCESSCAKFSSLPFVNNGQCVASCSSNIYIDATKACQADLSGCVVYSQVGVLQVCLDACPTGQVSDLKKCQGSCPDPARKFIETTRACSSACASLTYNTSFFCQSSCGSKFVKPDSGAKMCVDQCQASGPNFYTWDGTMKICADTCDNFWRIDPTKDATAKWCEASCAALGGLTYYLESKECVSSCPAAFQFLDGLVCKATCPYVTKQQFTTISTYKCQATTCAALFEQILPGVQNCVSDCLGVYKYKFGTECVQQCSTTTSKYIDVDGKTCAATCSGEKAISTDLLSCDTNCMFYVSSGQNLCTASCPSTSPYQNLYSTTNGNRFQCVSACANTQYIETAGVKQCQACSPLYEVVKDANTNADVQKCLSQCKPEQVQYDNRCYSGVCKDLGALKYNDNKICKNTCGTQLVADAIVFQCVASCPTSTLYAIADNEMLCVQTCGANQRVTSKFHVGNADKCVDKCPIGTFEEAKICVDACASNMYQVIDSEYVCVSVCNFYVPQQGLVKQCYDKCEDAGLLTVMSLASPKLCVSSCPSDYQFISALNSSQCVASCDNSGTDDSSKNYYYSNVNGVKTCLPSCSTNTSQVLPSTIYFECKGTCAAQEFLEESVSGTPTGRCVNICSYGFNDENKVCVVSCPTNGATGKQYYREIGTAKQCLAQCTSDYPREVISGSLVQCFTLCTTPPYQDLNGVCVNACPDGSYLQGQKCVAACSAPQIYAQLVVSGVSHYVCQTQCTDNIFELVAGVYKCGTTCDKLTRVTSSGKIECTASCGPSEYQHSDKVCNSISCAQESTTFKFSDNRVCVQNCNGKFVMKATLECSSECSGSAAGYISQTIMGITQTVCYTACPTPFLDNHNMIQGAGKCVDICDTSKIQYHAPISGSSVKECVDKCYDAVRFVQTDKVTCDATCASQTFKIDSAGNHVCSDSCAMPLGYTPMLGIKLCASCQFFVSDLNQSCLGQTDCNYYDLMAGQKVCRINSDGSRNEALCPMYTNDAAPFLCIQSCAKLSYLDWCVGDCSVTPFKFAPEFGTVCKESCEAYHQKMVVLSVSQQKCVPTCDYMVSSADPKECQPVCESLTTLFVKDRTYCMNCGADLKLVVQAGPVFTCESACPAGTTQSGKICSAIPCDGSTMASNTAYVCEAAQQIIVTTQTSGFSTDAINAGDLAYAQESVIIASQNATVFGWGSNQNNVFNTQKAIASVTSLHVEGAMKTLLLAGPPTFDGLLSYQVHQNKSLINTNRSEIMQLEAGETFVDFFGFYDPDVNETSNKNINYMLTNQALYFRGSCQSGLCGRSSEGAFETIFAGMPYIYGTWTKIDLAASGFTFGVSDIDKVETHEWALLFRLKDGKKFAYGQNSYNRMCELGRTTISIKDLSIYDQVFISENATVLSTGSQLYYCGPQMSQTDFVLSPIEPSASQLVRPLSIQFTSIMGWSFSDNLITRIDGGYGGFVIHTKNQVFGFGRCVTFGCLNFQQQTVYFSPSVYFIKWGFQEFRTGASASGSFMFKKFTIVPVFSPPEHEEQYEETQEQNSNTTVVKSNTIPKWATPLGVFLGVDIIAGACIYLIYRQNKLNKLPKPNTPSTANSSKVSSREQIVIPKIQLNKVTNITQAWGKKTQWKINEEFMNDDADVGVDDYIFAQ</sequence>
<evidence type="ECO:0000313" key="2">
    <source>
        <dbReference type="EMBL" id="CAI9955001.1"/>
    </source>
</evidence>
<keyword evidence="1" id="KW-1133">Transmembrane helix</keyword>
<reference evidence="4 6" key="2">
    <citation type="submission" date="2024-07" db="EMBL/GenBank/DDBJ databases">
        <authorList>
            <person name="Akdeniz Z."/>
        </authorList>
    </citation>
    <scope>NUCLEOTIDE SEQUENCE [LARGE SCALE GENOMIC DNA]</scope>
</reference>
<reference evidence="3" key="1">
    <citation type="submission" date="2023-06" db="EMBL/GenBank/DDBJ databases">
        <authorList>
            <person name="Kurt Z."/>
        </authorList>
    </citation>
    <scope>NUCLEOTIDE SEQUENCE</scope>
</reference>
<feature type="transmembrane region" description="Helical" evidence="1">
    <location>
        <begin position="3619"/>
        <end position="3641"/>
    </location>
</feature>
<accession>A0AA86URH6</accession>
<keyword evidence="6" id="KW-1185">Reference proteome</keyword>
<dbReference type="EMBL" id="CAXDID020000512">
    <property type="protein sequence ID" value="CAL6098708.1"/>
    <property type="molecule type" value="Genomic_DNA"/>
</dbReference>
<organism evidence="3">
    <name type="scientific">Hexamita inflata</name>
    <dbReference type="NCBI Taxonomy" id="28002"/>
    <lineage>
        <taxon>Eukaryota</taxon>
        <taxon>Metamonada</taxon>
        <taxon>Diplomonadida</taxon>
        <taxon>Hexamitidae</taxon>
        <taxon>Hexamitinae</taxon>
        <taxon>Hexamita</taxon>
    </lineage>
</organism>
<dbReference type="InterPro" id="IPR009091">
    <property type="entry name" value="RCC1/BLIP-II"/>
</dbReference>
<gene>
    <name evidence="4" type="ORF">HINF_LOCUS12181</name>
    <name evidence="2" type="ORF">HINF_LOCUS42646</name>
    <name evidence="3" type="ORF">HINF_LOCUS52889</name>
    <name evidence="5" type="ORF">HINF_LOCUS69734</name>
</gene>
<evidence type="ECO:0000256" key="1">
    <source>
        <dbReference type="SAM" id="Phobius"/>
    </source>
</evidence>
<evidence type="ECO:0000313" key="3">
    <source>
        <dbReference type="EMBL" id="CAI9965244.1"/>
    </source>
</evidence>